<sequence length="268" mass="28847">MINCTTCTRPVTGNEFGCPICGQRVADALRQLALLIPEISITLAKLDRISAGDGPRPDGAEAALPYRLDASDRGRAIQGELVTWARVILDETGAPLPEVITGSTLAHYLAVGAARARGRAFWREYHDALLPLARVASRIVDRPAERVYLGPCGAELVDGGTCMEDVTAPRDAAYGRCRGCGTEHDYSVARAWMLDALQDVLVTTDELRDIFARGGLTVGRSSLYRWIASGQLVAKGTRADRPTYRVGDALDVQAAAAVRNPVTRRMAA</sequence>
<gene>
    <name evidence="1" type="ORF">Ahu01nite_097820</name>
</gene>
<evidence type="ECO:0000313" key="2">
    <source>
        <dbReference type="Proteomes" id="UP000603200"/>
    </source>
</evidence>
<accession>A0ABQ4A754</accession>
<dbReference type="Proteomes" id="UP000603200">
    <property type="component" value="Unassembled WGS sequence"/>
</dbReference>
<proteinExistence type="predicted"/>
<protein>
    <submittedName>
        <fullName evidence="1">Uncharacterized protein</fullName>
    </submittedName>
</protein>
<organism evidence="1 2">
    <name type="scientific">Winogradskya humida</name>
    <dbReference type="NCBI Taxonomy" id="113566"/>
    <lineage>
        <taxon>Bacteria</taxon>
        <taxon>Bacillati</taxon>
        <taxon>Actinomycetota</taxon>
        <taxon>Actinomycetes</taxon>
        <taxon>Micromonosporales</taxon>
        <taxon>Micromonosporaceae</taxon>
        <taxon>Winogradskya</taxon>
    </lineage>
</organism>
<evidence type="ECO:0000313" key="1">
    <source>
        <dbReference type="EMBL" id="GIE26680.1"/>
    </source>
</evidence>
<dbReference type="RefSeq" id="WP_203843580.1">
    <property type="nucleotide sequence ID" value="NZ_BOMN01000149.1"/>
</dbReference>
<name>A0ABQ4A754_9ACTN</name>
<dbReference type="EMBL" id="BOMN01000149">
    <property type="protein sequence ID" value="GIE26680.1"/>
    <property type="molecule type" value="Genomic_DNA"/>
</dbReference>
<keyword evidence="2" id="KW-1185">Reference proteome</keyword>
<comment type="caution">
    <text evidence="1">The sequence shown here is derived from an EMBL/GenBank/DDBJ whole genome shotgun (WGS) entry which is preliminary data.</text>
</comment>
<reference evidence="1 2" key="1">
    <citation type="submission" date="2021-01" db="EMBL/GenBank/DDBJ databases">
        <title>Whole genome shotgun sequence of Actinoplanes humidus NBRC 14915.</title>
        <authorList>
            <person name="Komaki H."/>
            <person name="Tamura T."/>
        </authorList>
    </citation>
    <scope>NUCLEOTIDE SEQUENCE [LARGE SCALE GENOMIC DNA]</scope>
    <source>
        <strain evidence="1 2">NBRC 14915</strain>
    </source>
</reference>